<keyword evidence="4" id="KW-0496">Mitochondrion</keyword>
<dbReference type="Pfam" id="PF07147">
    <property type="entry name" value="PDCD9"/>
    <property type="match status" value="1"/>
</dbReference>
<dbReference type="PANTHER" id="PTHR15889:SF2">
    <property type="entry name" value="LARGE RIBOSOMAL SUBUNIT PROTEIN ML37"/>
    <property type="match status" value="1"/>
</dbReference>
<keyword evidence="5" id="KW-0687">Ribonucleoprotein</keyword>
<comment type="subcellular location">
    <subcellularLocation>
        <location evidence="1">Mitochondrion</location>
    </subcellularLocation>
</comment>
<dbReference type="AlphaFoldDB" id="A0A8J2HKB4"/>
<evidence type="ECO:0000256" key="1">
    <source>
        <dbReference type="ARBA" id="ARBA00004173"/>
    </source>
</evidence>
<dbReference type="PANTHER" id="PTHR15889">
    <property type="entry name" value="MITOCHONDRIAL RIBOSOMAL PROTEIN L37"/>
    <property type="match status" value="1"/>
</dbReference>
<reference evidence="9" key="1">
    <citation type="submission" date="2021-04" db="EMBL/GenBank/DDBJ databases">
        <authorList>
            <person name="Chebbi M.A.C M."/>
        </authorList>
    </citation>
    <scope>NUCLEOTIDE SEQUENCE</scope>
</reference>
<evidence type="ECO:0000256" key="3">
    <source>
        <dbReference type="ARBA" id="ARBA00022980"/>
    </source>
</evidence>
<comment type="similarity">
    <text evidence="6">Belongs to the mitochondrion-specific ribosomal protein mL37 family.</text>
</comment>
<evidence type="ECO:0000256" key="4">
    <source>
        <dbReference type="ARBA" id="ARBA00023128"/>
    </source>
</evidence>
<dbReference type="GO" id="GO:0005739">
    <property type="term" value="C:mitochondrion"/>
    <property type="evidence" value="ECO:0007669"/>
    <property type="project" value="UniProtKB-SubCell"/>
</dbReference>
<dbReference type="EMBL" id="CAJNRD030001122">
    <property type="protein sequence ID" value="CAG5100383.1"/>
    <property type="molecule type" value="Genomic_DNA"/>
</dbReference>
<organism evidence="9 10">
    <name type="scientific">Cotesia congregata</name>
    <name type="common">Parasitoid wasp</name>
    <name type="synonym">Apanteles congregatus</name>
    <dbReference type="NCBI Taxonomy" id="51543"/>
    <lineage>
        <taxon>Eukaryota</taxon>
        <taxon>Metazoa</taxon>
        <taxon>Ecdysozoa</taxon>
        <taxon>Arthropoda</taxon>
        <taxon>Hexapoda</taxon>
        <taxon>Insecta</taxon>
        <taxon>Pterygota</taxon>
        <taxon>Neoptera</taxon>
        <taxon>Endopterygota</taxon>
        <taxon>Hymenoptera</taxon>
        <taxon>Apocrita</taxon>
        <taxon>Ichneumonoidea</taxon>
        <taxon>Braconidae</taxon>
        <taxon>Microgastrinae</taxon>
        <taxon>Cotesia</taxon>
    </lineage>
</organism>
<dbReference type="GO" id="GO:0005840">
    <property type="term" value="C:ribosome"/>
    <property type="evidence" value="ECO:0007669"/>
    <property type="project" value="UniProtKB-KW"/>
</dbReference>
<dbReference type="GO" id="GO:0006412">
    <property type="term" value="P:translation"/>
    <property type="evidence" value="ECO:0007669"/>
    <property type="project" value="InterPro"/>
</dbReference>
<name>A0A8J2HKB4_COTCN</name>
<evidence type="ECO:0000256" key="6">
    <source>
        <dbReference type="ARBA" id="ARBA00037985"/>
    </source>
</evidence>
<proteinExistence type="inferred from homology"/>
<evidence type="ECO:0000256" key="7">
    <source>
        <dbReference type="ARBA" id="ARBA00039442"/>
    </source>
</evidence>
<dbReference type="GO" id="GO:0003735">
    <property type="term" value="F:structural constituent of ribosome"/>
    <property type="evidence" value="ECO:0007669"/>
    <property type="project" value="InterPro"/>
</dbReference>
<dbReference type="Proteomes" id="UP000786811">
    <property type="component" value="Unassembled WGS sequence"/>
</dbReference>
<dbReference type="InterPro" id="IPR052482">
    <property type="entry name" value="mtLSU_mL37"/>
</dbReference>
<evidence type="ECO:0000313" key="10">
    <source>
        <dbReference type="Proteomes" id="UP000786811"/>
    </source>
</evidence>
<evidence type="ECO:0000256" key="2">
    <source>
        <dbReference type="ARBA" id="ARBA00022946"/>
    </source>
</evidence>
<protein>
    <recommendedName>
        <fullName evidence="7">Large ribosomal subunit protein mL37</fullName>
    </recommendedName>
    <alternativeName>
        <fullName evidence="8">39S ribosomal protein L37, mitochondrial</fullName>
    </alternativeName>
</protein>
<evidence type="ECO:0000256" key="8">
    <source>
        <dbReference type="ARBA" id="ARBA00041617"/>
    </source>
</evidence>
<dbReference type="OrthoDB" id="5835618at2759"/>
<gene>
    <name evidence="9" type="ORF">HICCMSTLAB_LOCUS9526</name>
</gene>
<evidence type="ECO:0000313" key="9">
    <source>
        <dbReference type="EMBL" id="CAG5100383.1"/>
    </source>
</evidence>
<comment type="caution">
    <text evidence="9">The sequence shown here is derived from an EMBL/GenBank/DDBJ whole genome shotgun (WGS) entry which is preliminary data.</text>
</comment>
<keyword evidence="3" id="KW-0689">Ribosomal protein</keyword>
<dbReference type="InterPro" id="IPR010793">
    <property type="entry name" value="Ribosomal_mL37/mL65"/>
</dbReference>
<accession>A0A8J2HKB4</accession>
<keyword evidence="2" id="KW-0809">Transit peptide</keyword>
<keyword evidence="10" id="KW-1185">Reference proteome</keyword>
<sequence length="375" mass="43304">MKITQVLLRQHLGRMFKYNWFFHSRQTLGETRTDHKLKELDISVIDPEELLNPPKPRIDARPFFEHSTIGYREIKDENHPDWKERPCFKLNTNDLLVMGTDQAQVLTKTLLVKEGLPDKIEGLIKDNSKEVDNIVKRIIQTSNIFDTHQEKLPIKKDPARPAWNFPRDYGLTDIRKSRNLAQSMIQLCELLCGPSIVRKRQLVHNGEVQVPLEKDGDLLMFNMTVDFMVTATKGLTPIEITEDLKDKTIPEIYPLKNVKNITELPVKKNQLIARSLVKSFTTAASCAYQKYGADVKELPEPITIQCVQSNSQAFHFSVFQLNTLNINGTEGPKNFWWSMPEIDLFDTAMYVKGRPVLEGYNPEVFKRILAFYTNE</sequence>
<dbReference type="GO" id="GO:1990904">
    <property type="term" value="C:ribonucleoprotein complex"/>
    <property type="evidence" value="ECO:0007669"/>
    <property type="project" value="UniProtKB-KW"/>
</dbReference>
<evidence type="ECO:0000256" key="5">
    <source>
        <dbReference type="ARBA" id="ARBA00023274"/>
    </source>
</evidence>